<evidence type="ECO:0000256" key="5">
    <source>
        <dbReference type="ARBA" id="ARBA00022729"/>
    </source>
</evidence>
<protein>
    <recommendedName>
        <fullName evidence="9">S-protein homolog</fullName>
    </recommendedName>
</protein>
<dbReference type="AlphaFoldDB" id="A0A8T0IDQ7"/>
<gene>
    <name evidence="7" type="ORF">KC19_4G220600</name>
</gene>
<evidence type="ECO:0000256" key="3">
    <source>
        <dbReference type="ARBA" id="ARBA00022471"/>
    </source>
</evidence>
<accession>A0A8T0IDQ7</accession>
<evidence type="ECO:0000256" key="6">
    <source>
        <dbReference type="SAM" id="SignalP"/>
    </source>
</evidence>
<dbReference type="EMBL" id="CM026424">
    <property type="protein sequence ID" value="KAG0581048.1"/>
    <property type="molecule type" value="Genomic_DNA"/>
</dbReference>
<dbReference type="GO" id="GO:0005576">
    <property type="term" value="C:extracellular region"/>
    <property type="evidence" value="ECO:0007669"/>
    <property type="project" value="UniProtKB-SubCell"/>
</dbReference>
<dbReference type="GO" id="GO:0060320">
    <property type="term" value="P:rejection of self pollen"/>
    <property type="evidence" value="ECO:0007669"/>
    <property type="project" value="UniProtKB-KW"/>
</dbReference>
<name>A0A8T0IDQ7_CERPU</name>
<evidence type="ECO:0000256" key="2">
    <source>
        <dbReference type="ARBA" id="ARBA00005581"/>
    </source>
</evidence>
<dbReference type="Proteomes" id="UP000822688">
    <property type="component" value="Chromosome 4"/>
</dbReference>
<feature type="chain" id="PRO_5043266217" description="S-protein homolog" evidence="6">
    <location>
        <begin position="27"/>
        <end position="122"/>
    </location>
</feature>
<dbReference type="InterPro" id="IPR010264">
    <property type="entry name" value="Self-incomp_S1"/>
</dbReference>
<organism evidence="7 8">
    <name type="scientific">Ceratodon purpureus</name>
    <name type="common">Fire moss</name>
    <name type="synonym">Dicranum purpureum</name>
    <dbReference type="NCBI Taxonomy" id="3225"/>
    <lineage>
        <taxon>Eukaryota</taxon>
        <taxon>Viridiplantae</taxon>
        <taxon>Streptophyta</taxon>
        <taxon>Embryophyta</taxon>
        <taxon>Bryophyta</taxon>
        <taxon>Bryophytina</taxon>
        <taxon>Bryopsida</taxon>
        <taxon>Dicranidae</taxon>
        <taxon>Pseudoditrichales</taxon>
        <taxon>Ditrichaceae</taxon>
        <taxon>Ceratodon</taxon>
    </lineage>
</organism>
<keyword evidence="3" id="KW-0713">Self-incompatibility</keyword>
<dbReference type="EMBL" id="CM026424">
    <property type="protein sequence ID" value="KAG0581049.1"/>
    <property type="molecule type" value="Genomic_DNA"/>
</dbReference>
<keyword evidence="8" id="KW-1185">Reference proteome</keyword>
<comment type="caution">
    <text evidence="7">The sequence shown here is derived from an EMBL/GenBank/DDBJ whole genome shotgun (WGS) entry which is preliminary data.</text>
</comment>
<reference evidence="7" key="1">
    <citation type="submission" date="2020-06" db="EMBL/GenBank/DDBJ databases">
        <title>WGS assembly of Ceratodon purpureus strain R40.</title>
        <authorList>
            <person name="Carey S.B."/>
            <person name="Jenkins J."/>
            <person name="Shu S."/>
            <person name="Lovell J.T."/>
            <person name="Sreedasyam A."/>
            <person name="Maumus F."/>
            <person name="Tiley G.P."/>
            <person name="Fernandez-Pozo N."/>
            <person name="Barry K."/>
            <person name="Chen C."/>
            <person name="Wang M."/>
            <person name="Lipzen A."/>
            <person name="Daum C."/>
            <person name="Saski C.A."/>
            <person name="Payton A.C."/>
            <person name="Mcbreen J.C."/>
            <person name="Conrad R.E."/>
            <person name="Kollar L.M."/>
            <person name="Olsson S."/>
            <person name="Huttunen S."/>
            <person name="Landis J.B."/>
            <person name="Wickett N.J."/>
            <person name="Johnson M.G."/>
            <person name="Rensing S.A."/>
            <person name="Grimwood J."/>
            <person name="Schmutz J."/>
            <person name="Mcdaniel S.F."/>
        </authorList>
    </citation>
    <scope>NUCLEOTIDE SEQUENCE</scope>
    <source>
        <strain evidence="7">R40</strain>
    </source>
</reference>
<feature type="signal peptide" evidence="6">
    <location>
        <begin position="1"/>
        <end position="26"/>
    </location>
</feature>
<evidence type="ECO:0000313" key="7">
    <source>
        <dbReference type="EMBL" id="KAG0581049.1"/>
    </source>
</evidence>
<comment type="subcellular location">
    <subcellularLocation>
        <location evidence="1">Secreted</location>
    </subcellularLocation>
</comment>
<sequence length="122" mass="13506">MGLCSKVGLIFCFTATVLTTLCPVEGVHVSIGSMMTPIMTVHCVKGNQDEGVRVVRSMHEYSFDVSGDFRGPYVCNFEAAGKRTTMLDVCNSRCNCDTYSGCAWVVRNDGFYCNHDLIQKWA</sequence>
<evidence type="ECO:0000256" key="4">
    <source>
        <dbReference type="ARBA" id="ARBA00022525"/>
    </source>
</evidence>
<dbReference type="Pfam" id="PF05938">
    <property type="entry name" value="Self-incomp_S1"/>
    <property type="match status" value="1"/>
</dbReference>
<evidence type="ECO:0008006" key="9">
    <source>
        <dbReference type="Google" id="ProtNLM"/>
    </source>
</evidence>
<proteinExistence type="inferred from homology"/>
<keyword evidence="5 6" id="KW-0732">Signal</keyword>
<evidence type="ECO:0000256" key="1">
    <source>
        <dbReference type="ARBA" id="ARBA00004613"/>
    </source>
</evidence>
<keyword evidence="4" id="KW-0964">Secreted</keyword>
<evidence type="ECO:0000313" key="8">
    <source>
        <dbReference type="Proteomes" id="UP000822688"/>
    </source>
</evidence>
<dbReference type="EMBL" id="CM026424">
    <property type="protein sequence ID" value="KAG0581050.1"/>
    <property type="molecule type" value="Genomic_DNA"/>
</dbReference>
<comment type="similarity">
    <text evidence="2">Belongs to the plant self-incompatibility (S1) protein family.</text>
</comment>